<reference evidence="9 10" key="1">
    <citation type="journal article" date="2015" name="Genome Announc.">
        <title>Complete Genome Sequence of the Type Strain Corynebacterium testudinoris DSM 44614, Recovered from Necrotic Lesions in the Mouth of a Tortoise.</title>
        <authorList>
            <person name="Ruckert C."/>
            <person name="Kriete M."/>
            <person name="Jaenicke S."/>
            <person name="Winkler A."/>
            <person name="Tauch A."/>
        </authorList>
    </citation>
    <scope>NUCLEOTIDE SEQUENCE [LARGE SCALE GENOMIC DNA]</scope>
    <source>
        <strain evidence="9 10">DSM 44614</strain>
    </source>
</reference>
<keyword evidence="7" id="KW-0732">Signal</keyword>
<feature type="region of interest" description="Disordered" evidence="6">
    <location>
        <begin position="293"/>
        <end position="320"/>
    </location>
</feature>
<feature type="region of interest" description="Disordered" evidence="6">
    <location>
        <begin position="366"/>
        <end position="411"/>
    </location>
</feature>
<evidence type="ECO:0000256" key="3">
    <source>
        <dbReference type="ARBA" id="ARBA00022801"/>
    </source>
</evidence>
<evidence type="ECO:0000259" key="8">
    <source>
        <dbReference type="PROSITE" id="PS51935"/>
    </source>
</evidence>
<accession>A0A0G3H5Z6</accession>
<dbReference type="PATRIC" id="fig|136857.5.peg.1378"/>
<evidence type="ECO:0000256" key="1">
    <source>
        <dbReference type="ARBA" id="ARBA00007074"/>
    </source>
</evidence>
<dbReference type="InterPro" id="IPR051794">
    <property type="entry name" value="PG_Endopeptidase_C40"/>
</dbReference>
<dbReference type="Proteomes" id="UP000035540">
    <property type="component" value="Chromosome"/>
</dbReference>
<keyword evidence="10" id="KW-1185">Reference proteome</keyword>
<dbReference type="GO" id="GO:0008234">
    <property type="term" value="F:cysteine-type peptidase activity"/>
    <property type="evidence" value="ECO:0007669"/>
    <property type="project" value="UniProtKB-KW"/>
</dbReference>
<organism evidence="9 10">
    <name type="scientific">Corynebacterium testudinoris</name>
    <dbReference type="NCBI Taxonomy" id="136857"/>
    <lineage>
        <taxon>Bacteria</taxon>
        <taxon>Bacillati</taxon>
        <taxon>Actinomycetota</taxon>
        <taxon>Actinomycetes</taxon>
        <taxon>Mycobacteriales</taxon>
        <taxon>Corynebacteriaceae</taxon>
        <taxon>Corynebacterium</taxon>
    </lineage>
</organism>
<gene>
    <name evidence="9" type="ORF">CTEST_06920</name>
</gene>
<dbReference type="NCBIfam" id="NF046048">
    <property type="entry name" value="NlpC_P60_DIP1281"/>
    <property type="match status" value="1"/>
</dbReference>
<protein>
    <submittedName>
        <fullName evidence="9">Cell wall-associated hydrolase, invasion-associated protein</fullName>
    </submittedName>
</protein>
<keyword evidence="2" id="KW-0645">Protease</keyword>
<feature type="domain" description="NlpC/P60" evidence="8">
    <location>
        <begin position="434"/>
        <end position="572"/>
    </location>
</feature>
<proteinExistence type="inferred from homology"/>
<evidence type="ECO:0000313" key="9">
    <source>
        <dbReference type="EMBL" id="AKK08821.1"/>
    </source>
</evidence>
<keyword evidence="5" id="KW-0175">Coiled coil</keyword>
<sequence length="572" mass="59855">MATALRRSRAHMRTVLAVALSAATLSSFTPALAQPVNPDDATITRAQEAVGAGEASVSELVGTLASTQSELDGLELELGALREAVNKALVDLHDAQASAEQARQGVIAARAELEGTQKALEEAQAALDETSRAAYRRSTTPTAIATLAGEEASTNSLDRQTFLRTNAEKQREKVEELDRLRTEQANKESQLRAVRNLAEQREAAAKDREATARAAIDDNSRQISERTAERDRLTATRDEAQNQLNAARNDAATVNSQRQDYEEYREAEAARKRSEDEAARAAAARAEADAAAQAAADEAARQRAAAEAAQSQEALDAASRAEAAAAEAAQAQQQAAAQEQQAQSVTDLAATAAAAAAAALIAQSQPDHSNLTNPYPAVSDETAAPGPIAAVQGPESETVPQTPDITSVPGISTVDDVSSAVSDSLGGALTGDRAATIEAVIARAESQLGQPYAWGGGNATGPTRGIRDGGVADANGDFNKIGFDCSGLTLYAFAGAGIALPHYTGYQYNHGTKVSPSEMQRGDLIFYGPGGNQHVAIYLGDGMMIEAPNSGSYVQKSPVRWSGMTEYAVRLV</sequence>
<dbReference type="InterPro" id="IPR000064">
    <property type="entry name" value="NLP_P60_dom"/>
</dbReference>
<reference evidence="10" key="2">
    <citation type="submission" date="2015-05" db="EMBL/GenBank/DDBJ databases">
        <title>Complete genome sequence of Corynebacterium testudinoris DSM 44614, recovered from necrotic lesions in the mouth of a tortoise.</title>
        <authorList>
            <person name="Ruckert C."/>
            <person name="Albersmeier A."/>
            <person name="Winkler A."/>
            <person name="Tauch A."/>
        </authorList>
    </citation>
    <scope>NUCLEOTIDE SEQUENCE [LARGE SCALE GENOMIC DNA]</scope>
    <source>
        <strain evidence="10">DSM 44614</strain>
    </source>
</reference>
<dbReference type="Gene3D" id="3.90.1720.10">
    <property type="entry name" value="endopeptidase domain like (from Nostoc punctiforme)"/>
    <property type="match status" value="1"/>
</dbReference>
<keyword evidence="3 9" id="KW-0378">Hydrolase</keyword>
<feature type="chain" id="PRO_5005184557" evidence="7">
    <location>
        <begin position="34"/>
        <end position="572"/>
    </location>
</feature>
<dbReference type="InterPro" id="IPR038765">
    <property type="entry name" value="Papain-like_cys_pep_sf"/>
</dbReference>
<feature type="region of interest" description="Disordered" evidence="6">
    <location>
        <begin position="200"/>
        <end position="235"/>
    </location>
</feature>
<evidence type="ECO:0000256" key="6">
    <source>
        <dbReference type="SAM" id="MobiDB-lite"/>
    </source>
</evidence>
<dbReference type="KEGG" id="cted:CTEST_06920"/>
<dbReference type="GO" id="GO:0006508">
    <property type="term" value="P:proteolysis"/>
    <property type="evidence" value="ECO:0007669"/>
    <property type="project" value="UniProtKB-KW"/>
</dbReference>
<name>A0A0G3H5Z6_9CORY</name>
<dbReference type="Gene3D" id="1.20.120.330">
    <property type="entry name" value="Nucleotidyltransferases domain 2"/>
    <property type="match status" value="1"/>
</dbReference>
<dbReference type="PANTHER" id="PTHR47359:SF3">
    <property type="entry name" value="NLP_P60 DOMAIN-CONTAINING PROTEIN-RELATED"/>
    <property type="match status" value="1"/>
</dbReference>
<comment type="similarity">
    <text evidence="1">Belongs to the peptidase C40 family.</text>
</comment>
<evidence type="ECO:0000256" key="7">
    <source>
        <dbReference type="SAM" id="SignalP"/>
    </source>
</evidence>
<dbReference type="Pfam" id="PF00877">
    <property type="entry name" value="NLPC_P60"/>
    <property type="match status" value="1"/>
</dbReference>
<dbReference type="STRING" id="136857.CTEST_06920"/>
<evidence type="ECO:0000256" key="5">
    <source>
        <dbReference type="SAM" id="Coils"/>
    </source>
</evidence>
<dbReference type="AlphaFoldDB" id="A0A0G3H5Z6"/>
<feature type="coiled-coil region" evidence="5">
    <location>
        <begin position="64"/>
        <end position="133"/>
    </location>
</feature>
<keyword evidence="4" id="KW-0788">Thiol protease</keyword>
<feature type="signal peptide" evidence="7">
    <location>
        <begin position="1"/>
        <end position="33"/>
    </location>
</feature>
<evidence type="ECO:0000256" key="2">
    <source>
        <dbReference type="ARBA" id="ARBA00022670"/>
    </source>
</evidence>
<evidence type="ECO:0000313" key="10">
    <source>
        <dbReference type="Proteomes" id="UP000035540"/>
    </source>
</evidence>
<dbReference type="SUPFAM" id="SSF54001">
    <property type="entry name" value="Cysteine proteinases"/>
    <property type="match status" value="1"/>
</dbReference>
<dbReference type="EMBL" id="CP011545">
    <property type="protein sequence ID" value="AKK08821.1"/>
    <property type="molecule type" value="Genomic_DNA"/>
</dbReference>
<dbReference type="PROSITE" id="PS51935">
    <property type="entry name" value="NLPC_P60"/>
    <property type="match status" value="1"/>
</dbReference>
<dbReference type="PANTHER" id="PTHR47359">
    <property type="entry name" value="PEPTIDOGLYCAN DL-ENDOPEPTIDASE CWLO"/>
    <property type="match status" value="1"/>
</dbReference>
<evidence type="ECO:0000256" key="4">
    <source>
        <dbReference type="ARBA" id="ARBA00022807"/>
    </source>
</evidence>